<dbReference type="Gene3D" id="3.40.50.300">
    <property type="entry name" value="P-loop containing nucleotide triphosphate hydrolases"/>
    <property type="match status" value="1"/>
</dbReference>
<keyword evidence="5" id="KW-0547">Nucleotide-binding</keyword>
<evidence type="ECO:0000256" key="5">
    <source>
        <dbReference type="ARBA" id="ARBA00022741"/>
    </source>
</evidence>
<evidence type="ECO:0000256" key="6">
    <source>
        <dbReference type="ARBA" id="ARBA00022777"/>
    </source>
</evidence>
<evidence type="ECO:0000256" key="3">
    <source>
        <dbReference type="ARBA" id="ARBA00019824"/>
    </source>
</evidence>
<evidence type="ECO:0000256" key="2">
    <source>
        <dbReference type="ARBA" id="ARBA00018706"/>
    </source>
</evidence>
<evidence type="ECO:0000256" key="1">
    <source>
        <dbReference type="ARBA" id="ARBA00011003"/>
    </source>
</evidence>
<dbReference type="PANTHER" id="PTHR12755:SF3">
    <property type="entry name" value="POLYNUCLEOTIDE 5'-HYDROXYL-KINASE NOL9"/>
    <property type="match status" value="1"/>
</dbReference>
<dbReference type="InterPro" id="IPR027417">
    <property type="entry name" value="P-loop_NTPase"/>
</dbReference>
<protein>
    <recommendedName>
        <fullName evidence="3">Polynucleotide 5'-hydroxyl-kinase GRC3</fullName>
    </recommendedName>
    <alternativeName>
        <fullName evidence="2">Polynucleotide 5'-hydroxyl-kinase grc3</fullName>
    </alternativeName>
</protein>
<evidence type="ECO:0000313" key="10">
    <source>
        <dbReference type="EMBL" id="KAF9457216.1"/>
    </source>
</evidence>
<keyword evidence="6" id="KW-0418">Kinase</keyword>
<evidence type="ECO:0000256" key="8">
    <source>
        <dbReference type="SAM" id="MobiDB-lite"/>
    </source>
</evidence>
<evidence type="ECO:0000313" key="11">
    <source>
        <dbReference type="Proteomes" id="UP000807353"/>
    </source>
</evidence>
<dbReference type="OrthoDB" id="2405412at2759"/>
<comment type="similarity">
    <text evidence="1">Belongs to the Clp1 family. NOL9/GRC3 subfamily.</text>
</comment>
<gene>
    <name evidence="10" type="ORF">BDZ94DRAFT_1176032</name>
</gene>
<dbReference type="GO" id="GO:0051731">
    <property type="term" value="F:polynucleotide 5'-hydroxyl-kinase activity"/>
    <property type="evidence" value="ECO:0007669"/>
    <property type="project" value="InterPro"/>
</dbReference>
<keyword evidence="11" id="KW-1185">Reference proteome</keyword>
<dbReference type="InterPro" id="IPR032319">
    <property type="entry name" value="CLP1_P"/>
</dbReference>
<dbReference type="GO" id="GO:0005634">
    <property type="term" value="C:nucleus"/>
    <property type="evidence" value="ECO:0007669"/>
    <property type="project" value="TreeGrafter"/>
</dbReference>
<feature type="region of interest" description="Disordered" evidence="8">
    <location>
        <begin position="1"/>
        <end position="32"/>
    </location>
</feature>
<keyword evidence="4" id="KW-0808">Transferase</keyword>
<dbReference type="EMBL" id="MU150382">
    <property type="protein sequence ID" value="KAF9457216.1"/>
    <property type="molecule type" value="Genomic_DNA"/>
</dbReference>
<feature type="domain" description="Clp1 P-loop" evidence="9">
    <location>
        <begin position="244"/>
        <end position="450"/>
    </location>
</feature>
<dbReference type="Pfam" id="PF16575">
    <property type="entry name" value="CLP1_P"/>
    <property type="match status" value="1"/>
</dbReference>
<comment type="caution">
    <text evidence="10">The sequence shown here is derived from an EMBL/GenBank/DDBJ whole genome shotgun (WGS) entry which is preliminary data.</text>
</comment>
<dbReference type="GO" id="GO:0000448">
    <property type="term" value="P:cleavage in ITS2 between 5.8S rRNA and LSU-rRNA of tricistronic rRNA transcript (SSU-rRNA, 5.8S rRNA, LSU-rRNA)"/>
    <property type="evidence" value="ECO:0007669"/>
    <property type="project" value="TreeGrafter"/>
</dbReference>
<dbReference type="Proteomes" id="UP000807353">
    <property type="component" value="Unassembled WGS sequence"/>
</dbReference>
<dbReference type="InterPro" id="IPR045116">
    <property type="entry name" value="Clp1/Grc3"/>
</dbReference>
<sequence>MSQRRWSPSAPLMDSSDEGESDGAPDDTLEVPAQPMKKPLHILSNLHPTPNENIFFLTPDEVNAIDLSSLIPTLPATIIALGFKETVCLLGTYRFCVLQGSVACSGVVLSPSPRIHRVFAPRSSPLPILEGAIGKDSIAGLNLKLPPRLRPLAQAPATLLLIQELNTGVKGLGRICRTFNGVFEPSRWQKDETLGSLQLPGVYLIAEQTRDVQVFSLPVSWDLALPPPPTEPSDTPVGVHLVKGPKRSGKSTFARTLVNTLLTQYQRVAFLECDLGQSEFTPGGMVALNVVHKSLFGPPFTHPTLPNYAHFIGGSTPRSTPSHYISAIQSLVESYHLDVQLTSDPMELEDDDARISDVIPLVVNTMGWNKGLGADLTQKIEEIVQPTVIYEIEAPASFEREWATPAPAPPYPPQNHSAKVFTLQPIPPSVLSMNYTPADHRALCILSYFHAVFPDAAGTTTGDPPLSEITAASWTTSLPLRACPPYEVEPARTFEKVILTGAGMEDVVPDEIDRVMNGAIVGLVCCQPGTLDNDPSLPSTSSTTGAIPYTQGYLPPSTSSSTCLGLALVRSVSTVSPIIPPPPGHPTTFHILSPLPLPLLERSNILVKGEMELPIWGMLDLTDENGGVEGGANVGVPYLQWGKGEGLGGDKRRIRRNLMRRGQM</sequence>
<proteinExistence type="inferred from homology"/>
<keyword evidence="7" id="KW-0067">ATP-binding</keyword>
<evidence type="ECO:0000256" key="7">
    <source>
        <dbReference type="ARBA" id="ARBA00022840"/>
    </source>
</evidence>
<dbReference type="GO" id="GO:0005524">
    <property type="term" value="F:ATP binding"/>
    <property type="evidence" value="ECO:0007669"/>
    <property type="project" value="UniProtKB-KW"/>
</dbReference>
<organism evidence="10 11">
    <name type="scientific">Collybia nuda</name>
    <dbReference type="NCBI Taxonomy" id="64659"/>
    <lineage>
        <taxon>Eukaryota</taxon>
        <taxon>Fungi</taxon>
        <taxon>Dikarya</taxon>
        <taxon>Basidiomycota</taxon>
        <taxon>Agaricomycotina</taxon>
        <taxon>Agaricomycetes</taxon>
        <taxon>Agaricomycetidae</taxon>
        <taxon>Agaricales</taxon>
        <taxon>Tricholomatineae</taxon>
        <taxon>Clitocybaceae</taxon>
        <taxon>Collybia</taxon>
    </lineage>
</organism>
<accession>A0A9P5XX62</accession>
<name>A0A9P5XX62_9AGAR</name>
<reference evidence="10" key="1">
    <citation type="submission" date="2020-11" db="EMBL/GenBank/DDBJ databases">
        <authorList>
            <consortium name="DOE Joint Genome Institute"/>
            <person name="Ahrendt S."/>
            <person name="Riley R."/>
            <person name="Andreopoulos W."/>
            <person name="Labutti K."/>
            <person name="Pangilinan J."/>
            <person name="Ruiz-Duenas F.J."/>
            <person name="Barrasa J.M."/>
            <person name="Sanchez-Garcia M."/>
            <person name="Camarero S."/>
            <person name="Miyauchi S."/>
            <person name="Serrano A."/>
            <person name="Linde D."/>
            <person name="Babiker R."/>
            <person name="Drula E."/>
            <person name="Ayuso-Fernandez I."/>
            <person name="Pacheco R."/>
            <person name="Padilla G."/>
            <person name="Ferreira P."/>
            <person name="Barriuso J."/>
            <person name="Kellner H."/>
            <person name="Castanera R."/>
            <person name="Alfaro M."/>
            <person name="Ramirez L."/>
            <person name="Pisabarro A.G."/>
            <person name="Kuo A."/>
            <person name="Tritt A."/>
            <person name="Lipzen A."/>
            <person name="He G."/>
            <person name="Yan M."/>
            <person name="Ng V."/>
            <person name="Cullen D."/>
            <person name="Martin F."/>
            <person name="Rosso M.-N."/>
            <person name="Henrissat B."/>
            <person name="Hibbett D."/>
            <person name="Martinez A.T."/>
            <person name="Grigoriev I.V."/>
        </authorList>
    </citation>
    <scope>NUCLEOTIDE SEQUENCE</scope>
    <source>
        <strain evidence="10">CBS 247.69</strain>
    </source>
</reference>
<evidence type="ECO:0000256" key="4">
    <source>
        <dbReference type="ARBA" id="ARBA00022679"/>
    </source>
</evidence>
<dbReference type="PANTHER" id="PTHR12755">
    <property type="entry name" value="CLEAVAGE/POLYADENYLATION FACTOR IA SUBUNIT CLP1P"/>
    <property type="match status" value="1"/>
</dbReference>
<evidence type="ECO:0000259" key="9">
    <source>
        <dbReference type="Pfam" id="PF16575"/>
    </source>
</evidence>
<feature type="compositionally biased region" description="Acidic residues" evidence="8">
    <location>
        <begin position="15"/>
        <end position="29"/>
    </location>
</feature>
<dbReference type="AlphaFoldDB" id="A0A9P5XX62"/>